<evidence type="ECO:0000256" key="1">
    <source>
        <dbReference type="ARBA" id="ARBA00004123"/>
    </source>
</evidence>
<comment type="subcellular location">
    <subcellularLocation>
        <location evidence="1">Nucleus</location>
    </subcellularLocation>
</comment>
<dbReference type="PANTHER" id="PTHR31429">
    <property type="entry name" value="WRKY TRANSCRIPTION FACTOR 36-RELATED"/>
    <property type="match status" value="1"/>
</dbReference>
<evidence type="ECO:0000256" key="4">
    <source>
        <dbReference type="ARBA" id="ARBA00023163"/>
    </source>
</evidence>
<dbReference type="InterPro" id="IPR044810">
    <property type="entry name" value="WRKY_plant"/>
</dbReference>
<dbReference type="GO" id="GO:0043565">
    <property type="term" value="F:sequence-specific DNA binding"/>
    <property type="evidence" value="ECO:0007669"/>
    <property type="project" value="InterPro"/>
</dbReference>
<dbReference type="InterPro" id="IPR036576">
    <property type="entry name" value="WRKY_dom_sf"/>
</dbReference>
<dbReference type="SMART" id="SM00774">
    <property type="entry name" value="WRKY"/>
    <property type="match status" value="1"/>
</dbReference>
<sequence>MEAVTNDIGRSGPRADEEDHRHHHPEVASNNDQEKRLNGKSGHHLNGHDDRGVLGDNNISAKEKDQLESARAEMGQVREENLRLKQYLDQIMRDYNNLQMQFLDVAKQGDHKPSVDAIRKHKDIDDQGTGRESELVSLSLGRAPSSSDSKKEQEKIDKPLSSSPKKGNVDKEKFQLEEEDQELKLGLECKFEVEKPGTIESTLPTNLSPTNSFEEQREEEPGQTWPPSKAPKTMRSGDNEVSQQDNNNPVKKARVSVRARCDAPTMNDGCQWRKYGQKIAKGNPCPRAYYRCTVGPSCPVRKQVQRCAEDMSILTTTYEGTHNHPLPMSATAMASTTSAAAQMLLSGSSSSSSNPGQGPSTATNLHGMNYHLSPETLRPGGAIRSPFYLPTASSLSSCPTVTLDLTSSNPSSSSSSHLFTRFNPSTYSTYPPILSSSRPFSSTSTLSFGSSDSIPSALPITSWGINTGGSGLPSYATSSGYINKSQEDNKVGSIYQSYLQKNSSSSSNIALPDTIAAATKAITADPSFQSVLAAALKSIIGSRNGIGPGNSGGAQ</sequence>
<dbReference type="FunFam" id="2.20.25.80:FF:000002">
    <property type="entry name" value="probable WRKY transcription factor 31"/>
    <property type="match status" value="1"/>
</dbReference>
<dbReference type="EMBL" id="PGOL01000065">
    <property type="protein sequence ID" value="PKI78014.1"/>
    <property type="molecule type" value="Genomic_DNA"/>
</dbReference>
<protein>
    <submittedName>
        <fullName evidence="6">Uncharacterized protein</fullName>
    </submittedName>
</protein>
<dbReference type="AlphaFoldDB" id="A0A2I0LBE8"/>
<dbReference type="GO" id="GO:0003700">
    <property type="term" value="F:DNA-binding transcription factor activity"/>
    <property type="evidence" value="ECO:0007669"/>
    <property type="project" value="InterPro"/>
</dbReference>
<dbReference type="Gene3D" id="2.20.25.80">
    <property type="entry name" value="WRKY domain"/>
    <property type="match status" value="1"/>
</dbReference>
<proteinExistence type="predicted"/>
<evidence type="ECO:0000256" key="3">
    <source>
        <dbReference type="ARBA" id="ARBA00023125"/>
    </source>
</evidence>
<dbReference type="PANTHER" id="PTHR31429:SF86">
    <property type="entry name" value="WRKY TRANSCRIPTION FACTOR 61-RELATED"/>
    <property type="match status" value="1"/>
</dbReference>
<dbReference type="PROSITE" id="PS50811">
    <property type="entry name" value="WRKY"/>
    <property type="match status" value="1"/>
</dbReference>
<dbReference type="OrthoDB" id="1912868at2759"/>
<reference evidence="6 7" key="1">
    <citation type="submission" date="2017-11" db="EMBL/GenBank/DDBJ databases">
        <title>De-novo sequencing of pomegranate (Punica granatum L.) genome.</title>
        <authorList>
            <person name="Akparov Z."/>
            <person name="Amiraslanov A."/>
            <person name="Hajiyeva S."/>
            <person name="Abbasov M."/>
            <person name="Kaur K."/>
            <person name="Hamwieh A."/>
            <person name="Solovyev V."/>
            <person name="Salamov A."/>
            <person name="Braich B."/>
            <person name="Kosarev P."/>
            <person name="Mahmoud A."/>
            <person name="Hajiyev E."/>
            <person name="Babayeva S."/>
            <person name="Izzatullayeva V."/>
            <person name="Mammadov A."/>
            <person name="Mammadov A."/>
            <person name="Sharifova S."/>
            <person name="Ojaghi J."/>
            <person name="Eynullazada K."/>
            <person name="Bayramov B."/>
            <person name="Abdulazimova A."/>
            <person name="Shahmuradov I."/>
        </authorList>
    </citation>
    <scope>NUCLEOTIDE SEQUENCE [LARGE SCALE GENOMIC DNA]</scope>
    <source>
        <strain evidence="7">cv. AG2017</strain>
        <tissue evidence="6">Leaf</tissue>
    </source>
</reference>
<evidence type="ECO:0000313" key="7">
    <source>
        <dbReference type="Proteomes" id="UP000233551"/>
    </source>
</evidence>
<evidence type="ECO:0000256" key="2">
    <source>
        <dbReference type="ARBA" id="ARBA00023015"/>
    </source>
</evidence>
<gene>
    <name evidence="6" type="ORF">CRG98_001634</name>
</gene>
<keyword evidence="3" id="KW-0238">DNA-binding</keyword>
<dbReference type="GO" id="GO:0005634">
    <property type="term" value="C:nucleus"/>
    <property type="evidence" value="ECO:0007669"/>
    <property type="project" value="UniProtKB-SubCell"/>
</dbReference>
<keyword evidence="4" id="KW-0804">Transcription</keyword>
<evidence type="ECO:0000313" key="6">
    <source>
        <dbReference type="EMBL" id="PKI78014.1"/>
    </source>
</evidence>
<accession>A0A2I0LBE8</accession>
<organism evidence="6 7">
    <name type="scientific">Punica granatum</name>
    <name type="common">Pomegranate</name>
    <dbReference type="NCBI Taxonomy" id="22663"/>
    <lineage>
        <taxon>Eukaryota</taxon>
        <taxon>Viridiplantae</taxon>
        <taxon>Streptophyta</taxon>
        <taxon>Embryophyta</taxon>
        <taxon>Tracheophyta</taxon>
        <taxon>Spermatophyta</taxon>
        <taxon>Magnoliopsida</taxon>
        <taxon>eudicotyledons</taxon>
        <taxon>Gunneridae</taxon>
        <taxon>Pentapetalae</taxon>
        <taxon>rosids</taxon>
        <taxon>malvids</taxon>
        <taxon>Myrtales</taxon>
        <taxon>Lythraceae</taxon>
        <taxon>Punica</taxon>
    </lineage>
</organism>
<name>A0A2I0LBE8_PUNGR</name>
<dbReference type="GeneID" id="116187287"/>
<comment type="caution">
    <text evidence="6">The sequence shown here is derived from an EMBL/GenBank/DDBJ whole genome shotgun (WGS) entry which is preliminary data.</text>
</comment>
<evidence type="ECO:0000256" key="5">
    <source>
        <dbReference type="ARBA" id="ARBA00023242"/>
    </source>
</evidence>
<keyword evidence="2" id="KW-0805">Transcription regulation</keyword>
<dbReference type="Proteomes" id="UP000233551">
    <property type="component" value="Unassembled WGS sequence"/>
</dbReference>
<keyword evidence="7" id="KW-1185">Reference proteome</keyword>
<dbReference type="SUPFAM" id="SSF118290">
    <property type="entry name" value="WRKY DNA-binding domain"/>
    <property type="match status" value="1"/>
</dbReference>
<keyword evidence="5" id="KW-0539">Nucleus</keyword>
<dbReference type="InterPro" id="IPR003657">
    <property type="entry name" value="WRKY_dom"/>
</dbReference>
<dbReference type="Pfam" id="PF03106">
    <property type="entry name" value="WRKY"/>
    <property type="match status" value="1"/>
</dbReference>